<dbReference type="AlphaFoldDB" id="A0A5E4LPC0"/>
<gene>
    <name evidence="1" type="ORF">LFW2832_00324</name>
</gene>
<evidence type="ECO:0000313" key="2">
    <source>
        <dbReference type="Proteomes" id="UP000789941"/>
    </source>
</evidence>
<name>A0A5E4LPC0_9ARCH</name>
<evidence type="ECO:0008006" key="3">
    <source>
        <dbReference type="Google" id="ProtNLM"/>
    </source>
</evidence>
<organism evidence="1 2">
    <name type="scientific">Candidatus Bilamarchaeum dharawalense</name>
    <dbReference type="NCBI Taxonomy" id="2885759"/>
    <lineage>
        <taxon>Archaea</taxon>
        <taxon>Candidatus Micrarchaeota</taxon>
        <taxon>Candidatus Micrarchaeia</taxon>
        <taxon>Candidatus Anstonellales</taxon>
        <taxon>Candidatus Bilamarchaeaceae</taxon>
        <taxon>Candidatus Bilamarchaeum</taxon>
    </lineage>
</organism>
<protein>
    <recommendedName>
        <fullName evidence="3">Hydrogenase maturation protease</fullName>
    </recommendedName>
</protein>
<reference evidence="1 2" key="1">
    <citation type="submission" date="2019-08" db="EMBL/GenBank/DDBJ databases">
        <authorList>
            <person name="Vazquez-Campos X."/>
        </authorList>
    </citation>
    <scope>NUCLEOTIDE SEQUENCE [LARGE SCALE GENOMIC DNA]</scope>
    <source>
        <strain evidence="1">LFW-283_2</strain>
    </source>
</reference>
<accession>A0A5E4LPC0</accession>
<dbReference type="Proteomes" id="UP000789941">
    <property type="component" value="Unassembled WGS sequence"/>
</dbReference>
<proteinExistence type="predicted"/>
<dbReference type="InterPro" id="IPR023430">
    <property type="entry name" value="Pept_HybD-like_dom_sf"/>
</dbReference>
<evidence type="ECO:0000313" key="1">
    <source>
        <dbReference type="EMBL" id="VVC03371.1"/>
    </source>
</evidence>
<comment type="caution">
    <text evidence="1">The sequence shown here is derived from an EMBL/GenBank/DDBJ whole genome shotgun (WGS) entry which is preliminary data.</text>
</comment>
<dbReference type="Gene3D" id="3.40.50.1450">
    <property type="entry name" value="HybD-like"/>
    <property type="match status" value="1"/>
</dbReference>
<dbReference type="EMBL" id="CABMJJ010000007">
    <property type="protein sequence ID" value="VVC03371.1"/>
    <property type="molecule type" value="Genomic_DNA"/>
</dbReference>
<sequence>MKILVFGNPLVKEDSLAFHLLPKLVKKFPEIEFKEFDSAENLESEGRDLLILDVAKGIDKVSILNGFDDLEITHAYSMHDFDLSVTLRILKKIKAIDSVKIIAIPIDYDEKKALKEVMELLRTLIVD</sequence>